<dbReference type="Proteomes" id="UP001500840">
    <property type="component" value="Unassembled WGS sequence"/>
</dbReference>
<accession>A0ABP8N5Z3</accession>
<dbReference type="EMBL" id="BAABGA010000058">
    <property type="protein sequence ID" value="GAA4461909.1"/>
    <property type="molecule type" value="Genomic_DNA"/>
</dbReference>
<name>A0ABP8N5Z3_9BACT</name>
<proteinExistence type="predicted"/>
<keyword evidence="3" id="KW-1185">Reference proteome</keyword>
<gene>
    <name evidence="2" type="ORF">GCM10023156_45080</name>
</gene>
<evidence type="ECO:0000313" key="3">
    <source>
        <dbReference type="Proteomes" id="UP001500840"/>
    </source>
</evidence>
<feature type="region of interest" description="Disordered" evidence="1">
    <location>
        <begin position="75"/>
        <end position="95"/>
    </location>
</feature>
<organism evidence="2 3">
    <name type="scientific">Novipirellula rosea</name>
    <dbReference type="NCBI Taxonomy" id="1031540"/>
    <lineage>
        <taxon>Bacteria</taxon>
        <taxon>Pseudomonadati</taxon>
        <taxon>Planctomycetota</taxon>
        <taxon>Planctomycetia</taxon>
        <taxon>Pirellulales</taxon>
        <taxon>Pirellulaceae</taxon>
        <taxon>Novipirellula</taxon>
    </lineage>
</organism>
<evidence type="ECO:0000313" key="2">
    <source>
        <dbReference type="EMBL" id="GAA4461909.1"/>
    </source>
</evidence>
<reference evidence="3" key="1">
    <citation type="journal article" date="2019" name="Int. J. Syst. Evol. Microbiol.">
        <title>The Global Catalogue of Microorganisms (GCM) 10K type strain sequencing project: providing services to taxonomists for standard genome sequencing and annotation.</title>
        <authorList>
            <consortium name="The Broad Institute Genomics Platform"/>
            <consortium name="The Broad Institute Genome Sequencing Center for Infectious Disease"/>
            <person name="Wu L."/>
            <person name="Ma J."/>
        </authorList>
    </citation>
    <scope>NUCLEOTIDE SEQUENCE [LARGE SCALE GENOMIC DNA]</scope>
    <source>
        <strain evidence="3">JCM 17759</strain>
    </source>
</reference>
<comment type="caution">
    <text evidence="2">The sequence shown here is derived from an EMBL/GenBank/DDBJ whole genome shotgun (WGS) entry which is preliminary data.</text>
</comment>
<sequence length="95" mass="10900">MPNQRNAREWWWPCDSKWMINSRHNREFRRYPTELMRILIATLLAAIAVAAHAGGPQDRVVIHLLDPRGAIAGEQTMPTEWNGGKTDLIATRHSK</sequence>
<evidence type="ECO:0000256" key="1">
    <source>
        <dbReference type="SAM" id="MobiDB-lite"/>
    </source>
</evidence>
<protein>
    <submittedName>
        <fullName evidence="2">Uncharacterized protein</fullName>
    </submittedName>
</protein>